<dbReference type="Gene3D" id="3.30.565.10">
    <property type="entry name" value="Histidine kinase-like ATPase, C-terminal domain"/>
    <property type="match status" value="1"/>
</dbReference>
<evidence type="ECO:0000256" key="4">
    <source>
        <dbReference type="ARBA" id="ARBA00022679"/>
    </source>
</evidence>
<dbReference type="RefSeq" id="WP_377457948.1">
    <property type="nucleotide sequence ID" value="NZ_JBHLUB010000002.1"/>
</dbReference>
<dbReference type="Proteomes" id="UP001589862">
    <property type="component" value="Unassembled WGS sequence"/>
</dbReference>
<evidence type="ECO:0000256" key="3">
    <source>
        <dbReference type="ARBA" id="ARBA00022553"/>
    </source>
</evidence>
<comment type="catalytic activity">
    <reaction evidence="1">
        <text>ATP + protein L-histidine = ADP + protein N-phospho-L-histidine.</text>
        <dbReference type="EC" id="2.7.13.3"/>
    </reaction>
</comment>
<evidence type="ECO:0000256" key="1">
    <source>
        <dbReference type="ARBA" id="ARBA00000085"/>
    </source>
</evidence>
<evidence type="ECO:0000256" key="8">
    <source>
        <dbReference type="ARBA" id="ARBA00023012"/>
    </source>
</evidence>
<dbReference type="EMBL" id="JBHLUB010000002">
    <property type="protein sequence ID" value="MFC0581258.1"/>
    <property type="molecule type" value="Genomic_DNA"/>
</dbReference>
<dbReference type="PANTHER" id="PTHR24421:SF10">
    <property type="entry name" value="NITRATE_NITRITE SENSOR PROTEIN NARQ"/>
    <property type="match status" value="1"/>
</dbReference>
<keyword evidence="4" id="KW-0808">Transferase</keyword>
<evidence type="ECO:0000256" key="9">
    <source>
        <dbReference type="SAM" id="Phobius"/>
    </source>
</evidence>
<evidence type="ECO:0000313" key="11">
    <source>
        <dbReference type="EMBL" id="MFC0581258.1"/>
    </source>
</evidence>
<dbReference type="EC" id="2.7.13.3" evidence="2"/>
<keyword evidence="7" id="KW-0067">ATP-binding</keyword>
<sequence length="390" mass="41569">MLVRLGLTFTVFIIDMLVWGGDSLTTAGHTVPVPLVVVVAAVLYGTLLSHKHPLLGYGAMLVLSLGTLLVPAAANLAGFLLALFLVARQSPAATARWALVGASVPVSANMIASLNFHAPVPVGFAFLNLGLWCVLVIVVWLAGRALGRTAARLRAEKLRSEAAREEAIVNERLRISRDLHDSVAHSLTAILLQVAGIRALHSDRTRQEVEPAELERVLSDIQTTAEQSMRELHRMLGMLRERAGSLEDTYTGKLSEVPVLVASAQAAGLAVQYQISGLIQPVDPSIEHAGYRLVQEGLSNAMKHGGPGSKVSVDVMWTRDHLRVSIRSHSGITPISDSVSGGFGLIGLRERVSVSGGSLTAGPTEDGFLIDARLPISPESTSLPPEVRKT</sequence>
<proteinExistence type="predicted"/>
<dbReference type="SUPFAM" id="SSF55874">
    <property type="entry name" value="ATPase domain of HSP90 chaperone/DNA topoisomerase II/histidine kinase"/>
    <property type="match status" value="1"/>
</dbReference>
<evidence type="ECO:0000259" key="10">
    <source>
        <dbReference type="Pfam" id="PF07730"/>
    </source>
</evidence>
<dbReference type="CDD" id="cd16917">
    <property type="entry name" value="HATPase_UhpB-NarQ-NarX-like"/>
    <property type="match status" value="1"/>
</dbReference>
<dbReference type="PANTHER" id="PTHR24421">
    <property type="entry name" value="NITRATE/NITRITE SENSOR PROTEIN NARX-RELATED"/>
    <property type="match status" value="1"/>
</dbReference>
<evidence type="ECO:0000256" key="2">
    <source>
        <dbReference type="ARBA" id="ARBA00012438"/>
    </source>
</evidence>
<comment type="caution">
    <text evidence="11">The sequence shown here is derived from an EMBL/GenBank/DDBJ whole genome shotgun (WGS) entry which is preliminary data.</text>
</comment>
<keyword evidence="5" id="KW-0547">Nucleotide-binding</keyword>
<evidence type="ECO:0000256" key="5">
    <source>
        <dbReference type="ARBA" id="ARBA00022741"/>
    </source>
</evidence>
<evidence type="ECO:0000256" key="6">
    <source>
        <dbReference type="ARBA" id="ARBA00022777"/>
    </source>
</evidence>
<keyword evidence="6 11" id="KW-0418">Kinase</keyword>
<evidence type="ECO:0000256" key="7">
    <source>
        <dbReference type="ARBA" id="ARBA00022840"/>
    </source>
</evidence>
<keyword evidence="9" id="KW-0472">Membrane</keyword>
<evidence type="ECO:0000313" key="12">
    <source>
        <dbReference type="Proteomes" id="UP001589862"/>
    </source>
</evidence>
<organism evidence="11 12">
    <name type="scientific">Micrococcoides hystricis</name>
    <dbReference type="NCBI Taxonomy" id="1572761"/>
    <lineage>
        <taxon>Bacteria</taxon>
        <taxon>Bacillati</taxon>
        <taxon>Actinomycetota</taxon>
        <taxon>Actinomycetes</taxon>
        <taxon>Micrococcales</taxon>
        <taxon>Micrococcaceae</taxon>
        <taxon>Micrococcoides</taxon>
    </lineage>
</organism>
<feature type="transmembrane region" description="Helical" evidence="9">
    <location>
        <begin position="54"/>
        <end position="85"/>
    </location>
</feature>
<reference evidence="11 12" key="1">
    <citation type="submission" date="2024-09" db="EMBL/GenBank/DDBJ databases">
        <authorList>
            <person name="Sun Q."/>
            <person name="Mori K."/>
        </authorList>
    </citation>
    <scope>NUCLEOTIDE SEQUENCE [LARGE SCALE GENOMIC DNA]</scope>
    <source>
        <strain evidence="11 12">NCAIM B.02604</strain>
    </source>
</reference>
<keyword evidence="12" id="KW-1185">Reference proteome</keyword>
<keyword evidence="9" id="KW-0812">Transmembrane</keyword>
<protein>
    <recommendedName>
        <fullName evidence="2">histidine kinase</fullName>
        <ecNumber evidence="2">2.7.13.3</ecNumber>
    </recommendedName>
</protein>
<accession>A0ABV6P850</accession>
<dbReference type="InterPro" id="IPR036890">
    <property type="entry name" value="HATPase_C_sf"/>
</dbReference>
<dbReference type="Gene3D" id="1.20.5.1930">
    <property type="match status" value="1"/>
</dbReference>
<feature type="domain" description="Signal transduction histidine kinase subgroup 3 dimerisation and phosphoacceptor" evidence="10">
    <location>
        <begin position="171"/>
        <end position="242"/>
    </location>
</feature>
<gene>
    <name evidence="11" type="ORF">ACFFFR_02485</name>
</gene>
<keyword evidence="3" id="KW-0597">Phosphoprotein</keyword>
<feature type="transmembrane region" description="Helical" evidence="9">
    <location>
        <begin position="31"/>
        <end position="48"/>
    </location>
</feature>
<dbReference type="InterPro" id="IPR050482">
    <property type="entry name" value="Sensor_HK_TwoCompSys"/>
</dbReference>
<keyword evidence="8" id="KW-0902">Two-component regulatory system</keyword>
<dbReference type="GO" id="GO:0016301">
    <property type="term" value="F:kinase activity"/>
    <property type="evidence" value="ECO:0007669"/>
    <property type="project" value="UniProtKB-KW"/>
</dbReference>
<dbReference type="Pfam" id="PF07730">
    <property type="entry name" value="HisKA_3"/>
    <property type="match status" value="1"/>
</dbReference>
<dbReference type="InterPro" id="IPR011712">
    <property type="entry name" value="Sig_transdc_His_kin_sub3_dim/P"/>
</dbReference>
<feature type="transmembrane region" description="Helical" evidence="9">
    <location>
        <begin position="122"/>
        <end position="143"/>
    </location>
</feature>
<name>A0ABV6P850_9MICC</name>
<feature type="transmembrane region" description="Helical" evidence="9">
    <location>
        <begin position="6"/>
        <end position="24"/>
    </location>
</feature>
<keyword evidence="9" id="KW-1133">Transmembrane helix</keyword>